<dbReference type="PANTHER" id="PTHR13696:SF99">
    <property type="entry name" value="COBYRINIC ACID AC-DIAMIDE SYNTHASE"/>
    <property type="match status" value="1"/>
</dbReference>
<organism evidence="2 3">
    <name type="scientific">Pseudolactococcus raffinolactis</name>
    <dbReference type="NCBI Taxonomy" id="1366"/>
    <lineage>
        <taxon>Bacteria</taxon>
        <taxon>Bacillati</taxon>
        <taxon>Bacillota</taxon>
        <taxon>Bacilli</taxon>
        <taxon>Lactobacillales</taxon>
        <taxon>Streptococcaceae</taxon>
        <taxon>Pseudolactococcus</taxon>
    </lineage>
</organism>
<sequence>MKIITFSAIKGGVGKTTITYNYAEWLSKKGKNVLLIDLDHQCNLTNIYLPVEKNNTIGEVFKDSSIASEVVVHKIKNNLSLISGYIELDDLEKMIENQSKKEMLLYLWIKKNYKKFNFDQYDYILIDTHPDFSTITKNAIAISDIIISPITPSEHGYSAKFNLETRLEKFKNDIIDYSTGESYIDANLYFVGNLIKHNTKSSRELLEHIQKDETVIGLIPEKELFNRATLEKKSISEMKENQAVYIKNKSFFNSIDETFLKISSL</sequence>
<dbReference type="EMBL" id="CP047617">
    <property type="protein sequence ID" value="QIW55020.1"/>
    <property type="molecule type" value="Genomic_DNA"/>
</dbReference>
<dbReference type="Proteomes" id="UP000501945">
    <property type="component" value="Plasmid pLraf_19_5_1"/>
</dbReference>
<dbReference type="InterPro" id="IPR025669">
    <property type="entry name" value="AAA_dom"/>
</dbReference>
<geneLocation type="plasmid" evidence="3">
    <name>plraf_19_5_1</name>
</geneLocation>
<protein>
    <submittedName>
        <fullName evidence="2">AAA family ATPase</fullName>
    </submittedName>
</protein>
<dbReference type="CDD" id="cd02042">
    <property type="entry name" value="ParAB_family"/>
    <property type="match status" value="1"/>
</dbReference>
<dbReference type="PANTHER" id="PTHR13696">
    <property type="entry name" value="P-LOOP CONTAINING NUCLEOSIDE TRIPHOSPHATE HYDROLASE"/>
    <property type="match status" value="1"/>
</dbReference>
<evidence type="ECO:0000313" key="3">
    <source>
        <dbReference type="Proteomes" id="UP000501945"/>
    </source>
</evidence>
<proteinExistence type="predicted"/>
<dbReference type="Gene3D" id="3.40.50.300">
    <property type="entry name" value="P-loop containing nucleotide triphosphate hydrolases"/>
    <property type="match status" value="1"/>
</dbReference>
<evidence type="ECO:0000313" key="2">
    <source>
        <dbReference type="EMBL" id="QIW55020.1"/>
    </source>
</evidence>
<feature type="domain" description="AAA" evidence="1">
    <location>
        <begin position="1"/>
        <end position="169"/>
    </location>
</feature>
<dbReference type="SUPFAM" id="SSF52540">
    <property type="entry name" value="P-loop containing nucleoside triphosphate hydrolases"/>
    <property type="match status" value="1"/>
</dbReference>
<accession>A0A6H0UFQ5</accession>
<dbReference type="AlphaFoldDB" id="A0A6H0UFQ5"/>
<dbReference type="InterPro" id="IPR050678">
    <property type="entry name" value="DNA_Partitioning_ATPase"/>
</dbReference>
<dbReference type="InterPro" id="IPR027417">
    <property type="entry name" value="P-loop_NTPase"/>
</dbReference>
<evidence type="ECO:0000259" key="1">
    <source>
        <dbReference type="Pfam" id="PF13614"/>
    </source>
</evidence>
<reference evidence="2 3" key="1">
    <citation type="submission" date="2019-12" db="EMBL/GenBank/DDBJ databases">
        <title>Whole genome sequences of Lactococcus raffinolactis strains isolated from sewage.</title>
        <authorList>
            <person name="Ybazeta G."/>
            <person name="Ross M."/>
            <person name="Brabant-Kirwan D."/>
            <person name="Saleh M."/>
            <person name="Dillon J.A."/>
            <person name="Splinter K."/>
            <person name="Nokhbeh R."/>
        </authorList>
    </citation>
    <scope>NUCLEOTIDE SEQUENCE [LARGE SCALE GENOMIC DNA]</scope>
    <source>
        <strain evidence="2 3">Lr_19_5</strain>
        <plasmid evidence="3">plraf_19_5_1</plasmid>
    </source>
</reference>
<dbReference type="Pfam" id="PF13614">
    <property type="entry name" value="AAA_31"/>
    <property type="match status" value="1"/>
</dbReference>
<gene>
    <name evidence="2" type="ORF">GU336_12600</name>
</gene>
<name>A0A6H0UFQ5_9LACT</name>
<keyword evidence="2" id="KW-0614">Plasmid</keyword>
<dbReference type="RefSeq" id="WP_167839249.1">
    <property type="nucleotide sequence ID" value="NZ_CP047617.1"/>
</dbReference>